<dbReference type="EMBL" id="KL198069">
    <property type="protein sequence ID" value="KDQ10288.1"/>
    <property type="molecule type" value="Genomic_DNA"/>
</dbReference>
<dbReference type="OrthoDB" id="2536440at2759"/>
<dbReference type="HOGENOM" id="CLU_105491_0_0_1"/>
<evidence type="ECO:0000313" key="3">
    <source>
        <dbReference type="Proteomes" id="UP000027195"/>
    </source>
</evidence>
<gene>
    <name evidence="2" type="ORF">BOTBODRAFT_137025</name>
</gene>
<dbReference type="Gene3D" id="3.10.580.10">
    <property type="entry name" value="CBS-domain"/>
    <property type="match status" value="1"/>
</dbReference>
<evidence type="ECO:0008006" key="4">
    <source>
        <dbReference type="Google" id="ProtNLM"/>
    </source>
</evidence>
<sequence length="163" mass="18034">MATSTLCSSSAPTSSWPAVAASSPADKYRGAVVEDLQLPPAFALPKTEPTAKAIELAYERDFSYIPVLSAQRKPIGYLDVPALKTRWEAGQADPSESILKHMTRFRRAPDSPYALITPWTPLEVLEGFLKDNEFALVTDEYRKFVLAVATAHDLENFVSRRGF</sequence>
<name>A0A067M3F5_BOTB1</name>
<protein>
    <recommendedName>
        <fullName evidence="4">CBS domain-containing protein</fullName>
    </recommendedName>
</protein>
<proteinExistence type="predicted"/>
<dbReference type="PANTHER" id="PTHR42115">
    <property type="entry name" value="BETA-SYNTHASE (BETA-THIONASE), PUTATIVE (AFU_ORTHOLOGUE AFUA_3G08420)-RELATED"/>
    <property type="match status" value="1"/>
</dbReference>
<dbReference type="InterPro" id="IPR046342">
    <property type="entry name" value="CBS_dom_sf"/>
</dbReference>
<reference evidence="3" key="1">
    <citation type="journal article" date="2014" name="Proc. Natl. Acad. Sci. U.S.A.">
        <title>Extensive sampling of basidiomycete genomes demonstrates inadequacy of the white-rot/brown-rot paradigm for wood decay fungi.</title>
        <authorList>
            <person name="Riley R."/>
            <person name="Salamov A.A."/>
            <person name="Brown D.W."/>
            <person name="Nagy L.G."/>
            <person name="Floudas D."/>
            <person name="Held B.W."/>
            <person name="Levasseur A."/>
            <person name="Lombard V."/>
            <person name="Morin E."/>
            <person name="Otillar R."/>
            <person name="Lindquist E.A."/>
            <person name="Sun H."/>
            <person name="LaButti K.M."/>
            <person name="Schmutz J."/>
            <person name="Jabbour D."/>
            <person name="Luo H."/>
            <person name="Baker S.E."/>
            <person name="Pisabarro A.G."/>
            <person name="Walton J.D."/>
            <person name="Blanchette R.A."/>
            <person name="Henrissat B."/>
            <person name="Martin F."/>
            <person name="Cullen D."/>
            <person name="Hibbett D.S."/>
            <person name="Grigoriev I.V."/>
        </authorList>
    </citation>
    <scope>NUCLEOTIDE SEQUENCE [LARGE SCALE GENOMIC DNA]</scope>
    <source>
        <strain evidence="3">FD-172 SS1</strain>
    </source>
</reference>
<dbReference type="SUPFAM" id="SSF54631">
    <property type="entry name" value="CBS-domain pair"/>
    <property type="match status" value="1"/>
</dbReference>
<feature type="region of interest" description="Disordered" evidence="1">
    <location>
        <begin position="1"/>
        <end position="20"/>
    </location>
</feature>
<dbReference type="PANTHER" id="PTHR42115:SF1">
    <property type="entry name" value="BETA-SYNTHASE (BETA-THIONASE), PUTATIVE (AFU_ORTHOLOGUE AFUA_3G08420)-RELATED"/>
    <property type="match status" value="1"/>
</dbReference>
<accession>A0A067M3F5</accession>
<evidence type="ECO:0000256" key="1">
    <source>
        <dbReference type="SAM" id="MobiDB-lite"/>
    </source>
</evidence>
<dbReference type="InParanoid" id="A0A067M3F5"/>
<dbReference type="AlphaFoldDB" id="A0A067M3F5"/>
<dbReference type="STRING" id="930990.A0A067M3F5"/>
<keyword evidence="3" id="KW-1185">Reference proteome</keyword>
<evidence type="ECO:0000313" key="2">
    <source>
        <dbReference type="EMBL" id="KDQ10288.1"/>
    </source>
</evidence>
<dbReference type="Proteomes" id="UP000027195">
    <property type="component" value="Unassembled WGS sequence"/>
</dbReference>
<organism evidence="2 3">
    <name type="scientific">Botryobasidium botryosum (strain FD-172 SS1)</name>
    <dbReference type="NCBI Taxonomy" id="930990"/>
    <lineage>
        <taxon>Eukaryota</taxon>
        <taxon>Fungi</taxon>
        <taxon>Dikarya</taxon>
        <taxon>Basidiomycota</taxon>
        <taxon>Agaricomycotina</taxon>
        <taxon>Agaricomycetes</taxon>
        <taxon>Cantharellales</taxon>
        <taxon>Botryobasidiaceae</taxon>
        <taxon>Botryobasidium</taxon>
    </lineage>
</organism>